<dbReference type="EMBL" id="JASNFN010000027">
    <property type="protein sequence ID" value="MDP5184647.1"/>
    <property type="molecule type" value="Genomic_DNA"/>
</dbReference>
<feature type="domain" description="DUF1648" evidence="2">
    <location>
        <begin position="12"/>
        <end position="52"/>
    </location>
</feature>
<evidence type="ECO:0000313" key="4">
    <source>
        <dbReference type="Proteomes" id="UP001233673"/>
    </source>
</evidence>
<protein>
    <submittedName>
        <fullName evidence="3">DUF1648 domain-containing protein</fullName>
    </submittedName>
</protein>
<feature type="transmembrane region" description="Helical" evidence="1">
    <location>
        <begin position="104"/>
        <end position="123"/>
    </location>
</feature>
<keyword evidence="4" id="KW-1185">Reference proteome</keyword>
<evidence type="ECO:0000259" key="2">
    <source>
        <dbReference type="Pfam" id="PF07853"/>
    </source>
</evidence>
<keyword evidence="1" id="KW-1133">Transmembrane helix</keyword>
<dbReference type="InterPro" id="IPR012867">
    <property type="entry name" value="DUF1648"/>
</dbReference>
<reference evidence="4" key="1">
    <citation type="submission" date="2023-05" db="EMBL/GenBank/DDBJ databases">
        <title>Draft genome of Pseudofrankia sp. BMG5.37.</title>
        <authorList>
            <person name="Gtari M."/>
            <person name="Ghodhbane F."/>
            <person name="Sbissi I."/>
        </authorList>
    </citation>
    <scope>NUCLEOTIDE SEQUENCE [LARGE SCALE GENOMIC DNA]</scope>
    <source>
        <strain evidence="4">BMG 814</strain>
    </source>
</reference>
<keyword evidence="1" id="KW-0472">Membrane</keyword>
<proteinExistence type="predicted"/>
<comment type="caution">
    <text evidence="3">The sequence shown here is derived from an EMBL/GenBank/DDBJ whole genome shotgun (WGS) entry which is preliminary data.</text>
</comment>
<dbReference type="Pfam" id="PF07853">
    <property type="entry name" value="DUF1648"/>
    <property type="match status" value="1"/>
</dbReference>
<evidence type="ECO:0000313" key="3">
    <source>
        <dbReference type="EMBL" id="MDP5184647.1"/>
    </source>
</evidence>
<dbReference type="RefSeq" id="WP_306001202.1">
    <property type="nucleotide sequence ID" value="NZ_JASNFN010000027.1"/>
</dbReference>
<feature type="transmembrane region" description="Helical" evidence="1">
    <location>
        <begin position="135"/>
        <end position="154"/>
    </location>
</feature>
<evidence type="ECO:0000256" key="1">
    <source>
        <dbReference type="SAM" id="Phobius"/>
    </source>
</evidence>
<name>A0ABT9IHG5_9ACTN</name>
<dbReference type="Proteomes" id="UP001233673">
    <property type="component" value="Unassembled WGS sequence"/>
</dbReference>
<keyword evidence="1" id="KW-0812">Transmembrane</keyword>
<sequence length="166" mass="18302">MGSGRWWFLAAAAACAAAWTWSLARLPERAPVHFGGAGDPDRWAGRAEALWTSGLLALGMALLFAGLVVMVHRAPAHLFTVPHPEYWKRPERLPRLRALVADDLWWIGAWTLLLFAAVQVLVVRAAQLADPRLDGWAFAVLGLYLLAVLGRVGWMLTRRYAVPDPG</sequence>
<accession>A0ABT9IHG5</accession>
<gene>
    <name evidence="3" type="ORF">QOZ88_18575</name>
</gene>
<organism evidence="3 4">
    <name type="scientific">Blastococcus carthaginiensis</name>
    <dbReference type="NCBI Taxonomy" id="3050034"/>
    <lineage>
        <taxon>Bacteria</taxon>
        <taxon>Bacillati</taxon>
        <taxon>Actinomycetota</taxon>
        <taxon>Actinomycetes</taxon>
        <taxon>Geodermatophilales</taxon>
        <taxon>Geodermatophilaceae</taxon>
        <taxon>Blastococcus</taxon>
    </lineage>
</organism>
<feature type="transmembrane region" description="Helical" evidence="1">
    <location>
        <begin position="48"/>
        <end position="71"/>
    </location>
</feature>